<organism evidence="1 2">
    <name type="scientific">Synaphobranchus kaupii</name>
    <name type="common">Kaup's arrowtooth eel</name>
    <dbReference type="NCBI Taxonomy" id="118154"/>
    <lineage>
        <taxon>Eukaryota</taxon>
        <taxon>Metazoa</taxon>
        <taxon>Chordata</taxon>
        <taxon>Craniata</taxon>
        <taxon>Vertebrata</taxon>
        <taxon>Euteleostomi</taxon>
        <taxon>Actinopterygii</taxon>
        <taxon>Neopterygii</taxon>
        <taxon>Teleostei</taxon>
        <taxon>Anguilliformes</taxon>
        <taxon>Synaphobranchidae</taxon>
        <taxon>Synaphobranchus</taxon>
    </lineage>
</organism>
<comment type="caution">
    <text evidence="1">The sequence shown here is derived from an EMBL/GenBank/DDBJ whole genome shotgun (WGS) entry which is preliminary data.</text>
</comment>
<dbReference type="Proteomes" id="UP001152622">
    <property type="component" value="Chromosome 6"/>
</dbReference>
<proteinExistence type="predicted"/>
<dbReference type="AlphaFoldDB" id="A0A9Q1IX16"/>
<dbReference type="EMBL" id="JAINUF010000006">
    <property type="protein sequence ID" value="KAJ8356093.1"/>
    <property type="molecule type" value="Genomic_DNA"/>
</dbReference>
<evidence type="ECO:0000313" key="1">
    <source>
        <dbReference type="EMBL" id="KAJ8356093.1"/>
    </source>
</evidence>
<accession>A0A9Q1IX16</accession>
<protein>
    <submittedName>
        <fullName evidence="1">Uncharacterized protein</fullName>
    </submittedName>
</protein>
<keyword evidence="2" id="KW-1185">Reference proteome</keyword>
<gene>
    <name evidence="1" type="ORF">SKAU_G00188870</name>
</gene>
<name>A0A9Q1IX16_SYNKA</name>
<reference evidence="1" key="1">
    <citation type="journal article" date="2023" name="Science">
        <title>Genome structures resolve the early diversification of teleost fishes.</title>
        <authorList>
            <person name="Parey E."/>
            <person name="Louis A."/>
            <person name="Montfort J."/>
            <person name="Bouchez O."/>
            <person name="Roques C."/>
            <person name="Iampietro C."/>
            <person name="Lluch J."/>
            <person name="Castinel A."/>
            <person name="Donnadieu C."/>
            <person name="Desvignes T."/>
            <person name="Floi Bucao C."/>
            <person name="Jouanno E."/>
            <person name="Wen M."/>
            <person name="Mejri S."/>
            <person name="Dirks R."/>
            <person name="Jansen H."/>
            <person name="Henkel C."/>
            <person name="Chen W.J."/>
            <person name="Zahm M."/>
            <person name="Cabau C."/>
            <person name="Klopp C."/>
            <person name="Thompson A.W."/>
            <person name="Robinson-Rechavi M."/>
            <person name="Braasch I."/>
            <person name="Lecointre G."/>
            <person name="Bobe J."/>
            <person name="Postlethwait J.H."/>
            <person name="Berthelot C."/>
            <person name="Roest Crollius H."/>
            <person name="Guiguen Y."/>
        </authorList>
    </citation>
    <scope>NUCLEOTIDE SEQUENCE</scope>
    <source>
        <strain evidence="1">WJC10195</strain>
    </source>
</reference>
<evidence type="ECO:0000313" key="2">
    <source>
        <dbReference type="Proteomes" id="UP001152622"/>
    </source>
</evidence>
<sequence length="138" mass="15153">MHPSVSNISAPLAGGLTEPGCFAQVNTNVWFSLLVELPKGHLYSTLRYYSDADSFGSLINDLPEEVQISGELGVLAKTSAVRRAETSDAARMRNHSGAYNIRRCRRPHSIFLAMKEFFARGHTIVSALLCHCLASPVY</sequence>